<evidence type="ECO:0000256" key="1">
    <source>
        <dbReference type="SAM" id="MobiDB-lite"/>
    </source>
</evidence>
<proteinExistence type="predicted"/>
<feature type="region of interest" description="Disordered" evidence="1">
    <location>
        <begin position="1"/>
        <end position="20"/>
    </location>
</feature>
<organism evidence="2 3">
    <name type="scientific">Cyprinus carpio</name>
    <name type="common">Common carp</name>
    <dbReference type="NCBI Taxonomy" id="7962"/>
    <lineage>
        <taxon>Eukaryota</taxon>
        <taxon>Metazoa</taxon>
        <taxon>Chordata</taxon>
        <taxon>Craniata</taxon>
        <taxon>Vertebrata</taxon>
        <taxon>Euteleostomi</taxon>
        <taxon>Actinopterygii</taxon>
        <taxon>Neopterygii</taxon>
        <taxon>Teleostei</taxon>
        <taxon>Ostariophysi</taxon>
        <taxon>Cypriniformes</taxon>
        <taxon>Cyprinidae</taxon>
        <taxon>Cyprininae</taxon>
        <taxon>Cyprinus</taxon>
    </lineage>
</organism>
<accession>A0A8C2H7V4</accession>
<dbReference type="AlphaFoldDB" id="A0A8C2H7V4"/>
<dbReference type="Ensembl" id="ENSCCRT00020025696.1">
    <property type="protein sequence ID" value="ENSCCRP00020023429.1"/>
    <property type="gene ID" value="ENSCCRG00020010869.1"/>
</dbReference>
<reference evidence="2" key="1">
    <citation type="submission" date="2025-08" db="UniProtKB">
        <authorList>
            <consortium name="Ensembl"/>
        </authorList>
    </citation>
    <scope>IDENTIFICATION</scope>
</reference>
<sequence length="61" mass="7272">MQTLSSPYSKTIPCSNTHKDYDQARGRTRVNIRPSFQRWRELKEREGLELDAEFALFLLDR</sequence>
<dbReference type="Proteomes" id="UP000694701">
    <property type="component" value="Unplaced"/>
</dbReference>
<feature type="compositionally biased region" description="Polar residues" evidence="1">
    <location>
        <begin position="1"/>
        <end position="16"/>
    </location>
</feature>
<name>A0A8C2H7V4_CYPCA</name>
<evidence type="ECO:0000313" key="3">
    <source>
        <dbReference type="Proteomes" id="UP000694701"/>
    </source>
</evidence>
<protein>
    <submittedName>
        <fullName evidence="2">Uncharacterized protein</fullName>
    </submittedName>
</protein>
<evidence type="ECO:0000313" key="2">
    <source>
        <dbReference type="Ensembl" id="ENSCCRP00020023429.1"/>
    </source>
</evidence>